<reference evidence="2" key="2">
    <citation type="submission" date="2015-06" db="UniProtKB">
        <authorList>
            <consortium name="EnsemblPlants"/>
        </authorList>
    </citation>
    <scope>IDENTIFICATION</scope>
</reference>
<keyword evidence="3" id="KW-1185">Reference proteome</keyword>
<proteinExistence type="predicted"/>
<reference evidence="3" key="1">
    <citation type="submission" date="2013-06" db="EMBL/GenBank/DDBJ databases">
        <authorList>
            <person name="Zhao Q."/>
        </authorList>
    </citation>
    <scope>NUCLEOTIDE SEQUENCE</scope>
    <source>
        <strain evidence="3">cv. W1943</strain>
    </source>
</reference>
<protein>
    <submittedName>
        <fullName evidence="2">Uncharacterized protein</fullName>
    </submittedName>
</protein>
<sequence length="192" mass="20769">MREGRALRPLLLHAVAPTTTLPSTGFRREGGLRRPPLCRLCHRSPSSGRIYKGRSLPPPPPSPLLALAGSRIGRGGVLPPHRHRRSVPPPSLGRGVASTSPPLHAATVTPLRPAGSRSGEGGSSRHCRFLHRRHRRRVCATTVAPPHPARERGNRLCTTSTSHHRHPPLLRSDLEGGRGGGRTTRMRMGEIG</sequence>
<evidence type="ECO:0000313" key="2">
    <source>
        <dbReference type="EnsemblPlants" id="ORUFI03G17890.1"/>
    </source>
</evidence>
<dbReference type="Proteomes" id="UP000008022">
    <property type="component" value="Unassembled WGS sequence"/>
</dbReference>
<name>A0A0E0NV05_ORYRU</name>
<dbReference type="EnsemblPlants" id="ORUFI03G17890.1">
    <property type="protein sequence ID" value="ORUFI03G17890.1"/>
    <property type="gene ID" value="ORUFI03G17890"/>
</dbReference>
<dbReference type="HOGENOM" id="CLU_1417250_0_0_1"/>
<accession>A0A0E0NV05</accession>
<dbReference type="Gramene" id="ORUFI03G17890.1">
    <property type="protein sequence ID" value="ORUFI03G17890.1"/>
    <property type="gene ID" value="ORUFI03G17890"/>
</dbReference>
<organism evidence="2 3">
    <name type="scientific">Oryza rufipogon</name>
    <name type="common">Brownbeard rice</name>
    <name type="synonym">Asian wild rice</name>
    <dbReference type="NCBI Taxonomy" id="4529"/>
    <lineage>
        <taxon>Eukaryota</taxon>
        <taxon>Viridiplantae</taxon>
        <taxon>Streptophyta</taxon>
        <taxon>Embryophyta</taxon>
        <taxon>Tracheophyta</taxon>
        <taxon>Spermatophyta</taxon>
        <taxon>Magnoliopsida</taxon>
        <taxon>Liliopsida</taxon>
        <taxon>Poales</taxon>
        <taxon>Poaceae</taxon>
        <taxon>BOP clade</taxon>
        <taxon>Oryzoideae</taxon>
        <taxon>Oryzeae</taxon>
        <taxon>Oryzinae</taxon>
        <taxon>Oryza</taxon>
    </lineage>
</organism>
<feature type="region of interest" description="Disordered" evidence="1">
    <location>
        <begin position="71"/>
        <end position="126"/>
    </location>
</feature>
<feature type="region of interest" description="Disordered" evidence="1">
    <location>
        <begin position="158"/>
        <end position="192"/>
    </location>
</feature>
<evidence type="ECO:0000313" key="3">
    <source>
        <dbReference type="Proteomes" id="UP000008022"/>
    </source>
</evidence>
<evidence type="ECO:0000256" key="1">
    <source>
        <dbReference type="SAM" id="MobiDB-lite"/>
    </source>
</evidence>
<dbReference type="AlphaFoldDB" id="A0A0E0NV05"/>